<keyword evidence="6" id="KW-0732">Signal</keyword>
<proteinExistence type="predicted"/>
<dbReference type="InterPro" id="IPR011659">
    <property type="entry name" value="WD40"/>
</dbReference>
<dbReference type="Gene3D" id="3.30.1330.60">
    <property type="entry name" value="OmpA-like domain"/>
    <property type="match status" value="1"/>
</dbReference>
<feature type="chain" id="PRO_5017677952" evidence="6">
    <location>
        <begin position="24"/>
        <end position="695"/>
    </location>
</feature>
<dbReference type="PANTHER" id="PTHR30329">
    <property type="entry name" value="STATOR ELEMENT OF FLAGELLAR MOTOR COMPLEX"/>
    <property type="match status" value="1"/>
</dbReference>
<dbReference type="OrthoDB" id="1488841at2"/>
<feature type="domain" description="OmpA-like" evidence="7">
    <location>
        <begin position="579"/>
        <end position="695"/>
    </location>
</feature>
<keyword evidence="9" id="KW-1185">Reference proteome</keyword>
<evidence type="ECO:0000256" key="1">
    <source>
        <dbReference type="ARBA" id="ARBA00004442"/>
    </source>
</evidence>
<dbReference type="Gene3D" id="2.120.10.30">
    <property type="entry name" value="TolB, C-terminal domain"/>
    <property type="match status" value="1"/>
</dbReference>
<dbReference type="InterPro" id="IPR036737">
    <property type="entry name" value="OmpA-like_sf"/>
</dbReference>
<organism evidence="8 9">
    <name type="scientific">Marinoscillum furvescens DSM 4134</name>
    <dbReference type="NCBI Taxonomy" id="1122208"/>
    <lineage>
        <taxon>Bacteria</taxon>
        <taxon>Pseudomonadati</taxon>
        <taxon>Bacteroidota</taxon>
        <taxon>Cytophagia</taxon>
        <taxon>Cytophagales</taxon>
        <taxon>Reichenbachiellaceae</taxon>
        <taxon>Marinoscillum</taxon>
    </lineage>
</organism>
<comment type="caution">
    <text evidence="8">The sequence shown here is derived from an EMBL/GenBank/DDBJ whole genome shotgun (WGS) entry which is preliminary data.</text>
</comment>
<sequence length="695" mass="79610">MSNYHRASILSLCLLLLALGAVAQNPEKLYKRGIDAFYSEDFKAAVTYFEQIESSGKSFKDSEYRLEISLLVQKENRERSLDKILKFRTTKARSDKFYNYWMGRIYANRYMFPEAVNAWKAFLKSKAFKSEQIREETRNFIQEAELLVSYFDNPDNFEIHQLEAPVNTEFAELTPVYSAEKNELLFASNRDNAKNDIFLIYHTLLSTNKDWKNPTPIQALGEFDRSTANVEVVNEDGRLFVFKDKKGGDLYTSQPEADGWSTPQEFDSKITSTHLESHFFINEHEDRILFAAKNKKNGLDIMESYRNAETGKWEKPHLLSATINSVDDEDSPFLSQDETKLYFSSNRPGGLGGMDIYVCTFDKATNQWSEPENMGWPINSPDDDIHFKMNPDMNSGYFSSNRIHTKGDYDIFFFWAIEKTSIEGRVINAKTEEPITSGEIRFHPSQYLEEYFRSPLSESGQYSTEIISDEVFRVEVIQKYDTLLTETFEIHDAKGEQVTHFKDFYVYPSDLTAAERAALQAKYASKEEPTAADSSAQEEAPTLLSQKEGNELTATDTSTTKPTNSIARPNTTRSVPSKSYARGTRIVRNVYFEFGTSTLTADSYPQLERLLNYLRENPEIKIEIGGHTDNVGNTANNLKISLERAESVKKWLTTKGISENRLQAKGYGESQPLASNDDEKNGRELNRRIEIRVIQ</sequence>
<dbReference type="EMBL" id="QREG01000001">
    <property type="protein sequence ID" value="REE05558.1"/>
    <property type="molecule type" value="Genomic_DNA"/>
</dbReference>
<protein>
    <submittedName>
        <fullName evidence="8">Outer membrane protein OmpA-like peptidoglycan-associated protein</fullName>
    </submittedName>
</protein>
<dbReference type="AlphaFoldDB" id="A0A3D9LFZ9"/>
<dbReference type="Pfam" id="PF07676">
    <property type="entry name" value="PD40"/>
    <property type="match status" value="1"/>
</dbReference>
<dbReference type="CDD" id="cd07185">
    <property type="entry name" value="OmpA_C-like"/>
    <property type="match status" value="1"/>
</dbReference>
<evidence type="ECO:0000256" key="5">
    <source>
        <dbReference type="SAM" id="MobiDB-lite"/>
    </source>
</evidence>
<feature type="compositionally biased region" description="Polar residues" evidence="5">
    <location>
        <begin position="532"/>
        <end position="577"/>
    </location>
</feature>
<dbReference type="PRINTS" id="PR01021">
    <property type="entry name" value="OMPADOMAIN"/>
</dbReference>
<feature type="region of interest" description="Disordered" evidence="5">
    <location>
        <begin position="524"/>
        <end position="579"/>
    </location>
</feature>
<evidence type="ECO:0000256" key="4">
    <source>
        <dbReference type="PROSITE-ProRule" id="PRU00473"/>
    </source>
</evidence>
<reference evidence="8 9" key="1">
    <citation type="submission" date="2018-07" db="EMBL/GenBank/DDBJ databases">
        <title>Genomic Encyclopedia of Type Strains, Phase IV (KMG-IV): sequencing the most valuable type-strain genomes for metagenomic binning, comparative biology and taxonomic classification.</title>
        <authorList>
            <person name="Goeker M."/>
        </authorList>
    </citation>
    <scope>NUCLEOTIDE SEQUENCE [LARGE SCALE GENOMIC DNA]</scope>
    <source>
        <strain evidence="8 9">DSM 4134</strain>
    </source>
</reference>
<name>A0A3D9LFZ9_MARFU</name>
<keyword evidence="2 4" id="KW-0472">Membrane</keyword>
<evidence type="ECO:0000256" key="2">
    <source>
        <dbReference type="ARBA" id="ARBA00023136"/>
    </source>
</evidence>
<dbReference type="InterPro" id="IPR050330">
    <property type="entry name" value="Bact_OuterMem_StrucFunc"/>
</dbReference>
<keyword evidence="3" id="KW-0998">Cell outer membrane</keyword>
<evidence type="ECO:0000256" key="3">
    <source>
        <dbReference type="ARBA" id="ARBA00023237"/>
    </source>
</evidence>
<comment type="subcellular location">
    <subcellularLocation>
        <location evidence="1">Cell outer membrane</location>
    </subcellularLocation>
</comment>
<dbReference type="Pfam" id="PF00691">
    <property type="entry name" value="OmpA"/>
    <property type="match status" value="1"/>
</dbReference>
<dbReference type="InterPro" id="IPR006665">
    <property type="entry name" value="OmpA-like"/>
</dbReference>
<evidence type="ECO:0000259" key="7">
    <source>
        <dbReference type="PROSITE" id="PS51123"/>
    </source>
</evidence>
<dbReference type="RefSeq" id="WP_115866080.1">
    <property type="nucleotide sequence ID" value="NZ_QREG01000001.1"/>
</dbReference>
<dbReference type="PANTHER" id="PTHR30329:SF21">
    <property type="entry name" value="LIPOPROTEIN YIAD-RELATED"/>
    <property type="match status" value="1"/>
</dbReference>
<evidence type="ECO:0000313" key="8">
    <source>
        <dbReference type="EMBL" id="REE05558.1"/>
    </source>
</evidence>
<dbReference type="PROSITE" id="PS51123">
    <property type="entry name" value="OMPA_2"/>
    <property type="match status" value="1"/>
</dbReference>
<dbReference type="InterPro" id="IPR011042">
    <property type="entry name" value="6-blade_b-propeller_TolB-like"/>
</dbReference>
<feature type="signal peptide" evidence="6">
    <location>
        <begin position="1"/>
        <end position="23"/>
    </location>
</feature>
<dbReference type="Proteomes" id="UP000256779">
    <property type="component" value="Unassembled WGS sequence"/>
</dbReference>
<evidence type="ECO:0000313" key="9">
    <source>
        <dbReference type="Proteomes" id="UP000256779"/>
    </source>
</evidence>
<dbReference type="SUPFAM" id="SSF82171">
    <property type="entry name" value="DPP6 N-terminal domain-like"/>
    <property type="match status" value="1"/>
</dbReference>
<dbReference type="GO" id="GO:0009279">
    <property type="term" value="C:cell outer membrane"/>
    <property type="evidence" value="ECO:0007669"/>
    <property type="project" value="UniProtKB-SubCell"/>
</dbReference>
<gene>
    <name evidence="8" type="ORF">C7460_10174</name>
</gene>
<dbReference type="SUPFAM" id="SSF103088">
    <property type="entry name" value="OmpA-like"/>
    <property type="match status" value="1"/>
</dbReference>
<evidence type="ECO:0000256" key="6">
    <source>
        <dbReference type="SAM" id="SignalP"/>
    </source>
</evidence>
<accession>A0A3D9LFZ9</accession>
<dbReference type="InterPro" id="IPR006664">
    <property type="entry name" value="OMP_bac"/>
</dbReference>